<protein>
    <submittedName>
        <fullName evidence="7">Threonine dehydrogenase</fullName>
    </submittedName>
</protein>
<keyword evidence="8" id="KW-1185">Reference proteome</keyword>
<evidence type="ECO:0000313" key="8">
    <source>
        <dbReference type="Proteomes" id="UP000630887"/>
    </source>
</evidence>
<dbReference type="AlphaFoldDB" id="A0A8J3PBG0"/>
<dbReference type="Proteomes" id="UP000630887">
    <property type="component" value="Unassembled WGS sequence"/>
</dbReference>
<dbReference type="PANTHER" id="PTHR43189">
    <property type="entry name" value="ZINC-TYPE ALCOHOL DEHYDROGENASE-LIKE PROTEIN C1198.01-RELATED"/>
    <property type="match status" value="1"/>
</dbReference>
<name>A0A8J3PBG0_9ACTN</name>
<dbReference type="InterPro" id="IPR036291">
    <property type="entry name" value="NAD(P)-bd_dom_sf"/>
</dbReference>
<dbReference type="SUPFAM" id="SSF51735">
    <property type="entry name" value="NAD(P)-binding Rossmann-fold domains"/>
    <property type="match status" value="1"/>
</dbReference>
<dbReference type="CDD" id="cd08230">
    <property type="entry name" value="glucose_DH"/>
    <property type="match status" value="1"/>
</dbReference>
<feature type="domain" description="Glucose dehydrogenase C-terminal" evidence="6">
    <location>
        <begin position="155"/>
        <end position="356"/>
    </location>
</feature>
<dbReference type="Pfam" id="PF16912">
    <property type="entry name" value="Glu_dehyd_C"/>
    <property type="match status" value="1"/>
</dbReference>
<evidence type="ECO:0000256" key="2">
    <source>
        <dbReference type="ARBA" id="ARBA00022723"/>
    </source>
</evidence>
<dbReference type="PANTHER" id="PTHR43189:SF2">
    <property type="entry name" value="GLUCOSE 1-DEHYDROGENASE"/>
    <property type="match status" value="1"/>
</dbReference>
<dbReference type="Pfam" id="PF08240">
    <property type="entry name" value="ADH_N"/>
    <property type="match status" value="1"/>
</dbReference>
<evidence type="ECO:0000259" key="6">
    <source>
        <dbReference type="Pfam" id="PF16912"/>
    </source>
</evidence>
<feature type="domain" description="Alcohol dehydrogenase-like N-terminal" evidence="5">
    <location>
        <begin position="37"/>
        <end position="147"/>
    </location>
</feature>
<evidence type="ECO:0000259" key="5">
    <source>
        <dbReference type="Pfam" id="PF08240"/>
    </source>
</evidence>
<dbReference type="SUPFAM" id="SSF50129">
    <property type="entry name" value="GroES-like"/>
    <property type="match status" value="1"/>
</dbReference>
<dbReference type="Gene3D" id="3.90.180.10">
    <property type="entry name" value="Medium-chain alcohol dehydrogenases, catalytic domain"/>
    <property type="match status" value="1"/>
</dbReference>
<accession>A0A8J3PBG0</accession>
<dbReference type="InterPro" id="IPR013154">
    <property type="entry name" value="ADH-like_N"/>
</dbReference>
<dbReference type="Gene3D" id="3.40.50.720">
    <property type="entry name" value="NAD(P)-binding Rossmann-like Domain"/>
    <property type="match status" value="1"/>
</dbReference>
<reference evidence="7 8" key="1">
    <citation type="submission" date="2021-01" db="EMBL/GenBank/DDBJ databases">
        <title>Whole genome shotgun sequence of Catellatospora coxensis NBRC 107359.</title>
        <authorList>
            <person name="Komaki H."/>
            <person name="Tamura T."/>
        </authorList>
    </citation>
    <scope>NUCLEOTIDE SEQUENCE [LARGE SCALE GENOMIC DNA]</scope>
    <source>
        <strain evidence="7 8">NBRC 107359</strain>
    </source>
</reference>
<organism evidence="7 8">
    <name type="scientific">Catellatospora coxensis</name>
    <dbReference type="NCBI Taxonomy" id="310354"/>
    <lineage>
        <taxon>Bacteria</taxon>
        <taxon>Bacillati</taxon>
        <taxon>Actinomycetota</taxon>
        <taxon>Actinomycetes</taxon>
        <taxon>Micromonosporales</taxon>
        <taxon>Micromonosporaceae</taxon>
        <taxon>Catellatospora</taxon>
    </lineage>
</organism>
<keyword evidence="3" id="KW-0862">Zinc</keyword>
<evidence type="ECO:0000256" key="1">
    <source>
        <dbReference type="ARBA" id="ARBA00001947"/>
    </source>
</evidence>
<gene>
    <name evidence="7" type="primary">gdh</name>
    <name evidence="7" type="ORF">Cco03nite_79960</name>
</gene>
<keyword evidence="4" id="KW-0560">Oxidoreductase</keyword>
<evidence type="ECO:0000256" key="3">
    <source>
        <dbReference type="ARBA" id="ARBA00022833"/>
    </source>
</evidence>
<comment type="caution">
    <text evidence="7">The sequence shown here is derived from an EMBL/GenBank/DDBJ whole genome shotgun (WGS) entry which is preliminary data.</text>
</comment>
<dbReference type="EMBL" id="BONI01000127">
    <property type="protein sequence ID" value="GIG11296.1"/>
    <property type="molecule type" value="Genomic_DNA"/>
</dbReference>
<dbReference type="InterPro" id="IPR011032">
    <property type="entry name" value="GroES-like_sf"/>
</dbReference>
<proteinExistence type="predicted"/>
<comment type="cofactor">
    <cofactor evidence="1">
        <name>Zn(2+)</name>
        <dbReference type="ChEBI" id="CHEBI:29105"/>
    </cofactor>
</comment>
<dbReference type="GO" id="GO:0016491">
    <property type="term" value="F:oxidoreductase activity"/>
    <property type="evidence" value="ECO:0007669"/>
    <property type="project" value="UniProtKB-KW"/>
</dbReference>
<dbReference type="GO" id="GO:0046872">
    <property type="term" value="F:metal ion binding"/>
    <property type="evidence" value="ECO:0007669"/>
    <property type="project" value="UniProtKB-KW"/>
</dbReference>
<keyword evidence="2" id="KW-0479">Metal-binding</keyword>
<evidence type="ECO:0000256" key="4">
    <source>
        <dbReference type="ARBA" id="ARBA00023002"/>
    </source>
</evidence>
<dbReference type="InterPro" id="IPR031640">
    <property type="entry name" value="Glu_dehyd_C"/>
</dbReference>
<evidence type="ECO:0000313" key="7">
    <source>
        <dbReference type="EMBL" id="GIG11296.1"/>
    </source>
</evidence>
<sequence>MGTNEPRVTAMRGLIVEAGRPDSARYVDDLPEPDESEGQVLVQALAVGVCGTDREIVAAEYGTAPGPDNRLVIGHESLGRVISDDSGRWQPGDLVAGIVRRPDPVPCVNCLVGEWDMCRNGQYVECGIKERHGFARERWRVEPDFAVGLDASLQEVGMLLEPTSVVAKAWEHIERIGLRARYEPRTVLVTGAGPIGLLAALLGRQRDLEVHVLDRSTDGPKPDLVAGLGATYHTGQVCDLDFEPDLVLECTGAPPVIAQVIDQVGPNGTVCLTGVSSGGRKLSLDLGGLNRDMVLENNVVFGSVNANLRHWQEAAHALGSADPVWLSALITRRVPAADYATALENQPDDIKVVLDFAP</sequence>